<dbReference type="SUPFAM" id="SSF50494">
    <property type="entry name" value="Trypsin-like serine proteases"/>
    <property type="match status" value="1"/>
</dbReference>
<proteinExistence type="predicted"/>
<evidence type="ECO:0000313" key="1">
    <source>
        <dbReference type="EMBL" id="SEG12065.1"/>
    </source>
</evidence>
<dbReference type="AlphaFoldDB" id="A0A1H5XKR9"/>
<name>A0A1H5XKR9_NITMU</name>
<dbReference type="InterPro" id="IPR043504">
    <property type="entry name" value="Peptidase_S1_PA_chymotrypsin"/>
</dbReference>
<dbReference type="Pfam" id="PF13365">
    <property type="entry name" value="Trypsin_2"/>
    <property type="match status" value="1"/>
</dbReference>
<gene>
    <name evidence="1" type="ORF">SAMN05216403_13225</name>
</gene>
<dbReference type="OrthoDB" id="8910549at2"/>
<accession>A0A1H5XKR9</accession>
<dbReference type="Proteomes" id="UP000236751">
    <property type="component" value="Unassembled WGS sequence"/>
</dbReference>
<evidence type="ECO:0000313" key="2">
    <source>
        <dbReference type="Proteomes" id="UP000236751"/>
    </source>
</evidence>
<dbReference type="RefSeq" id="WP_080557658.1">
    <property type="nucleotide sequence ID" value="NC_007614.1"/>
</dbReference>
<dbReference type="EMBL" id="FNVK01000032">
    <property type="protein sequence ID" value="SEG12065.1"/>
    <property type="molecule type" value="Genomic_DNA"/>
</dbReference>
<reference evidence="1 2" key="1">
    <citation type="submission" date="2016-10" db="EMBL/GenBank/DDBJ databases">
        <authorList>
            <person name="de Groot N.N."/>
        </authorList>
    </citation>
    <scope>NUCLEOTIDE SEQUENCE [LARGE SCALE GENOMIC DNA]</scope>
    <source>
        <strain evidence="1 2">Nl13</strain>
    </source>
</reference>
<sequence length="323" mass="35989">MFPVQAGEVDSQGLFSCNEEGLRSKILPIFQFDPLVPDKRPIGLGTAFRIDSWSRCITAFHIGEDLFQLDDHEAEPILKKNINLAALDISKLGYGCLSVPKNAWRPLSGLYSLCGKECSPIAPPRILNRTELMVLRIQPAQQSSTGSPFLPVDFHRWTPSKGEEVMALGYAGIDQDQYDLGENRPIRAHLYGSVGRIIDIERVDFDRVRLWPFIRVEAKWPGGMSGGPVFNKLGHVIGVVSTGNEDSSTAVLFSGWDVPQQIFGSIDPVNPGFFYCYGVFEETGELVLCGQDENEIKEFARSRGLVDQCIISINPITHDYVRR</sequence>
<protein>
    <submittedName>
        <fullName evidence="1">Trypsin-like peptidase domain-containing protein</fullName>
    </submittedName>
</protein>
<dbReference type="Gene3D" id="2.40.10.10">
    <property type="entry name" value="Trypsin-like serine proteases"/>
    <property type="match status" value="1"/>
</dbReference>
<organism evidence="1 2">
    <name type="scientific">Nitrosospira multiformis (strain ATCC 25196 / NCIMB 11849 / C 71)</name>
    <dbReference type="NCBI Taxonomy" id="323848"/>
    <lineage>
        <taxon>Bacteria</taxon>
        <taxon>Pseudomonadati</taxon>
        <taxon>Pseudomonadota</taxon>
        <taxon>Betaproteobacteria</taxon>
        <taxon>Nitrosomonadales</taxon>
        <taxon>Nitrosomonadaceae</taxon>
        <taxon>Nitrosospira</taxon>
    </lineage>
</organism>
<dbReference type="InterPro" id="IPR009003">
    <property type="entry name" value="Peptidase_S1_PA"/>
</dbReference>